<dbReference type="InterPro" id="IPR036412">
    <property type="entry name" value="HAD-like_sf"/>
</dbReference>
<dbReference type="Gene3D" id="3.40.50.1000">
    <property type="entry name" value="HAD superfamily/HAD-like"/>
    <property type="match status" value="1"/>
</dbReference>
<proteinExistence type="predicted"/>
<dbReference type="SUPFAM" id="SSF56784">
    <property type="entry name" value="HAD-like"/>
    <property type="match status" value="1"/>
</dbReference>
<reference evidence="1 2" key="1">
    <citation type="journal article" date="2015" name="Nature">
        <title>rRNA introns, odd ribosomes, and small enigmatic genomes across a large radiation of phyla.</title>
        <authorList>
            <person name="Brown C.T."/>
            <person name="Hug L.A."/>
            <person name="Thomas B.C."/>
            <person name="Sharon I."/>
            <person name="Castelle C.J."/>
            <person name="Singh A."/>
            <person name="Wilkins M.J."/>
            <person name="Williams K.H."/>
            <person name="Banfield J.F."/>
        </authorList>
    </citation>
    <scope>NUCLEOTIDE SEQUENCE [LARGE SCALE GENOMIC DNA]</scope>
</reference>
<comment type="caution">
    <text evidence="1">The sequence shown here is derived from an EMBL/GenBank/DDBJ whole genome shotgun (WGS) entry which is preliminary data.</text>
</comment>
<dbReference type="STRING" id="1618570.UT08_C0009G0035"/>
<dbReference type="AlphaFoldDB" id="A0A0G0P7D5"/>
<accession>A0A0G0P7D5</accession>
<name>A0A0G0P7D5_9BACT</name>
<gene>
    <name evidence="1" type="ORF">UT08_C0009G0035</name>
</gene>
<dbReference type="PANTHER" id="PTHR43611:SF3">
    <property type="entry name" value="FLAVIN MONONUCLEOTIDE HYDROLASE 1, CHLOROPLATIC"/>
    <property type="match status" value="1"/>
</dbReference>
<dbReference type="EMBL" id="LBVL01000009">
    <property type="protein sequence ID" value="KKQ85201.1"/>
    <property type="molecule type" value="Genomic_DNA"/>
</dbReference>
<protein>
    <submittedName>
        <fullName evidence="1">Uncharacterized protein</fullName>
    </submittedName>
</protein>
<sequence>MRKSLKNTKSKINKPQAVLIDWNGTLSPTNFWSHLEKSEKKSQRGFFKLWTDSLFINHKDKIVPWMRGEFTSEDIISLVSKDTNTGFNTILREFVIGCKLMEYSSPNIPKLVKDLRDKKVIVTIATNNMDCLTRWTVPFMKLDSLFDEILNSYYLKALKHDLDVKGKALFFKDFFCKYAIEPSNCIFIDDGEDKMNVISNLGIDFRKIGADKTLEQELRKILTNL</sequence>
<evidence type="ECO:0000313" key="1">
    <source>
        <dbReference type="EMBL" id="KKQ85201.1"/>
    </source>
</evidence>
<evidence type="ECO:0000313" key="2">
    <source>
        <dbReference type="Proteomes" id="UP000034081"/>
    </source>
</evidence>
<dbReference type="PANTHER" id="PTHR43611">
    <property type="entry name" value="ALPHA-D-GLUCOSE 1-PHOSPHATE PHOSPHATASE"/>
    <property type="match status" value="1"/>
</dbReference>
<dbReference type="Proteomes" id="UP000034081">
    <property type="component" value="Unassembled WGS sequence"/>
</dbReference>
<organism evidence="1 2">
    <name type="scientific">Candidatus Woesebacteria bacterium GW2011_GWB1_38_8</name>
    <dbReference type="NCBI Taxonomy" id="1618570"/>
    <lineage>
        <taxon>Bacteria</taxon>
        <taxon>Candidatus Woeseibacteriota</taxon>
    </lineage>
</organism>
<dbReference type="InterPro" id="IPR023214">
    <property type="entry name" value="HAD_sf"/>
</dbReference>